<dbReference type="EMBL" id="JACYFG010000026">
    <property type="protein sequence ID" value="MBD5779978.1"/>
    <property type="molecule type" value="Genomic_DNA"/>
</dbReference>
<keyword evidence="1" id="KW-0472">Membrane</keyword>
<dbReference type="Proteomes" id="UP000622317">
    <property type="component" value="Unassembled WGS sequence"/>
</dbReference>
<comment type="caution">
    <text evidence="2">The sequence shown here is derived from an EMBL/GenBank/DDBJ whole genome shotgun (WGS) entry which is preliminary data.</text>
</comment>
<gene>
    <name evidence="2" type="ORF">IEN85_10805</name>
</gene>
<sequence>MEELLPYFIILGGCTILGILLLCIGKLAKILLEKRKEKIRKKYEVKEYRKCSGSLKDKKVGLDPDLDPKLKTYGLHNLTD</sequence>
<evidence type="ECO:0000256" key="1">
    <source>
        <dbReference type="SAM" id="Phobius"/>
    </source>
</evidence>
<accession>A0A927F7P7</accession>
<evidence type="ECO:0000313" key="2">
    <source>
        <dbReference type="EMBL" id="MBD5779978.1"/>
    </source>
</evidence>
<dbReference type="AlphaFoldDB" id="A0A927F7P7"/>
<evidence type="ECO:0000313" key="3">
    <source>
        <dbReference type="Proteomes" id="UP000622317"/>
    </source>
</evidence>
<reference evidence="2" key="1">
    <citation type="submission" date="2020-09" db="EMBL/GenBank/DDBJ databases">
        <title>Pelagicoccus enzymogenes sp. nov. with an EPS production, isolated from marine sediment.</title>
        <authorList>
            <person name="Feng X."/>
        </authorList>
    </citation>
    <scope>NUCLEOTIDE SEQUENCE</scope>
    <source>
        <strain evidence="2">NFK12</strain>
    </source>
</reference>
<keyword evidence="3" id="KW-1185">Reference proteome</keyword>
<proteinExistence type="predicted"/>
<feature type="transmembrane region" description="Helical" evidence="1">
    <location>
        <begin position="6"/>
        <end position="32"/>
    </location>
</feature>
<protein>
    <submittedName>
        <fullName evidence="2">Uncharacterized protein</fullName>
    </submittedName>
</protein>
<name>A0A927F7P7_9BACT</name>
<keyword evidence="1" id="KW-1133">Transmembrane helix</keyword>
<organism evidence="2 3">
    <name type="scientific">Pelagicoccus enzymogenes</name>
    <dbReference type="NCBI Taxonomy" id="2773457"/>
    <lineage>
        <taxon>Bacteria</taxon>
        <taxon>Pseudomonadati</taxon>
        <taxon>Verrucomicrobiota</taxon>
        <taxon>Opitutia</taxon>
        <taxon>Puniceicoccales</taxon>
        <taxon>Pelagicoccaceae</taxon>
        <taxon>Pelagicoccus</taxon>
    </lineage>
</organism>
<keyword evidence="1" id="KW-0812">Transmembrane</keyword>
<dbReference type="RefSeq" id="WP_191617106.1">
    <property type="nucleotide sequence ID" value="NZ_JACYFG010000026.1"/>
</dbReference>